<evidence type="ECO:0000256" key="7">
    <source>
        <dbReference type="ARBA" id="ARBA00022840"/>
    </source>
</evidence>
<evidence type="ECO:0000256" key="3">
    <source>
        <dbReference type="ARBA" id="ARBA00001946"/>
    </source>
</evidence>
<evidence type="ECO:0000256" key="12">
    <source>
        <dbReference type="PROSITE-ProRule" id="PRU01384"/>
    </source>
</evidence>
<dbReference type="Gene3D" id="3.40.50.670">
    <property type="match status" value="1"/>
</dbReference>
<dbReference type="SUPFAM" id="SSF55874">
    <property type="entry name" value="ATPase domain of HSP90 chaperone/DNA topoisomerase II/histidine kinase"/>
    <property type="match status" value="1"/>
</dbReference>
<keyword evidence="11 12" id="KW-0413">Isomerase</keyword>
<dbReference type="Proteomes" id="UP001151760">
    <property type="component" value="Unassembled WGS sequence"/>
</dbReference>
<name>A0ABQ5G577_9ASTR</name>
<dbReference type="InterPro" id="IPR013758">
    <property type="entry name" value="Topo_IIA_A/C_ab"/>
</dbReference>
<dbReference type="InterPro" id="IPR050634">
    <property type="entry name" value="DNA_Topoisomerase_II"/>
</dbReference>
<evidence type="ECO:0000256" key="14">
    <source>
        <dbReference type="SAM" id="MobiDB-lite"/>
    </source>
</evidence>
<dbReference type="SUPFAM" id="SSF56719">
    <property type="entry name" value="Type II DNA topoisomerase"/>
    <property type="match status" value="1"/>
</dbReference>
<dbReference type="CDD" id="cd03481">
    <property type="entry name" value="TopoIIA_Trans_ScTopoIIA"/>
    <property type="match status" value="1"/>
</dbReference>
<sequence length="1167" mass="133752">MTTADPPPLHSTTTDNIPQSATLSSGERDKKLWQKIHILFHPDTYTGSVEKHTEKQWIYQENKIIKEEITFVPLMYKIFDEILVDSAAGNKQRYPQVTNIKVDFDVDHNWISVWSNTLDMDVMNASRYLSESYWGSSESSIFLTQSVIEMVDAKQYIQYKQVFTRNKRIRHISYSDNSKNSTIVSFKPDLAKFGMERLEGDTVSLMKRRVVDLAGCLGKGVKVELDGTCLPTTFEDYVKLYPKTSSIYEKVNDRLEVCVGVADGPFEQVSFVNNFATMKGGPHVDYITCQIVTYLAKIMNLEPNYIKSYLWVFVNAFIDNPAFDSETKENLTTNKGSFGSTFETSNVVSRFFSIAAAFKRNDKLEKTDGKRKWKINDPKLVDAHFAATAYSEDCTLILTQGDSAEAFARCGLSAVGQVYYGMFPLRCQLPNVKRKSLEKLKKNTEIKNIKKILGLEDGKTYENVKELRYGHLMIMADPDHAGSHFKRLLINFLHSFWPSLLKVPNFMLDFIPPIVKAFNKETNDVLLFYTMPEYEAWKEKLGNDATEYKIKYYKRLQACETKEVAEYFADLDNYTDEDDYAIEHSYLTGAGAAIDSKEKHIRYRDFINKGLILFSRADNQRSIPSVVDGFKPDQRKILFCAFRKPVIEEIGVSDLSGYVYAHSAYHHGEASLVGTIIGMAQNYVGSNNINLLQPIGLFGTRQMGGKDHASGRYLFTQLSPITRYIFHKADELLLNYLNDNGQSIEPAWFIPIVPMVLVNGSEGTGTGWSSFVPNYNPRDIIANLIRLLNGKAMVRMDPWYKCFNGAILKTEDTRYITEGLIEEINSKSALRITELPVRRWTREYKEFLKAARQGGEHKTPFIKAYTTHHDHTIEILMTEDQMTTARQEGFVKKFKLTTELSTSDMHLFDAKGVLKKYDTPEQILKEFFDLRLEFYEKRRNAELHELKMAVLLLENKVRFIHQIHNGKITPRQQTDVLCAELEKQGFNEEMEIEGKPDELYELRKKGFKEETEVEEEVAAGEEKPQGNATKTVPETEYDYLLFMEPRSWTDVKMRELQKDIDAKEKEIDVLTKATSKSLWLSDLNALDHQLQLDGNYPRMDENNFQSSQDDGKSSPEIAEGESTSKTSCNQSFSTMVEQETEAVSDSDEEEPEDDNDATEDSDFEDEE</sequence>
<dbReference type="InterPro" id="IPR002205">
    <property type="entry name" value="Topo_IIA_dom_A"/>
</dbReference>
<evidence type="ECO:0000256" key="2">
    <source>
        <dbReference type="ARBA" id="ARBA00001913"/>
    </source>
</evidence>
<evidence type="ECO:0000259" key="15">
    <source>
        <dbReference type="PROSITE" id="PS52040"/>
    </source>
</evidence>
<comment type="subunit">
    <text evidence="13">Homodimer.</text>
</comment>
<dbReference type="EMBL" id="BQNB010018067">
    <property type="protein sequence ID" value="GJT70338.1"/>
    <property type="molecule type" value="Genomic_DNA"/>
</dbReference>
<protein>
    <recommendedName>
        <fullName evidence="13">DNA topoisomerase 2</fullName>
        <ecNumber evidence="13">5.6.2.2</ecNumber>
    </recommendedName>
</protein>
<feature type="domain" description="Topo IIA-type catalytic" evidence="15">
    <location>
        <begin position="623"/>
        <end position="1083"/>
    </location>
</feature>
<keyword evidence="10 12" id="KW-0238">DNA-binding</keyword>
<dbReference type="Pfam" id="PF00204">
    <property type="entry name" value="DNA_gyraseB"/>
    <property type="match status" value="1"/>
</dbReference>
<evidence type="ECO:0000256" key="8">
    <source>
        <dbReference type="ARBA" id="ARBA00022842"/>
    </source>
</evidence>
<dbReference type="InterPro" id="IPR001241">
    <property type="entry name" value="Topo_IIA"/>
</dbReference>
<comment type="catalytic activity">
    <reaction evidence="1 12 13">
        <text>ATP-dependent breakage, passage and rejoining of double-stranded DNA.</text>
        <dbReference type="EC" id="5.6.2.2"/>
    </reaction>
</comment>
<dbReference type="InterPro" id="IPR014721">
    <property type="entry name" value="Ribsml_uS5_D2-typ_fold_subgr"/>
</dbReference>
<dbReference type="InterPro" id="IPR020568">
    <property type="entry name" value="Ribosomal_Su5_D2-typ_SF"/>
</dbReference>
<organism evidence="16 17">
    <name type="scientific">Tanacetum coccineum</name>
    <dbReference type="NCBI Taxonomy" id="301880"/>
    <lineage>
        <taxon>Eukaryota</taxon>
        <taxon>Viridiplantae</taxon>
        <taxon>Streptophyta</taxon>
        <taxon>Embryophyta</taxon>
        <taxon>Tracheophyta</taxon>
        <taxon>Spermatophyta</taxon>
        <taxon>Magnoliopsida</taxon>
        <taxon>eudicotyledons</taxon>
        <taxon>Gunneridae</taxon>
        <taxon>Pentapetalae</taxon>
        <taxon>asterids</taxon>
        <taxon>campanulids</taxon>
        <taxon>Asterales</taxon>
        <taxon>Asteraceae</taxon>
        <taxon>Asteroideae</taxon>
        <taxon>Anthemideae</taxon>
        <taxon>Anthemidinae</taxon>
        <taxon>Tanacetum</taxon>
    </lineage>
</organism>
<dbReference type="Gene3D" id="3.30.230.10">
    <property type="match status" value="1"/>
</dbReference>
<evidence type="ECO:0000256" key="5">
    <source>
        <dbReference type="ARBA" id="ARBA00022723"/>
    </source>
</evidence>
<evidence type="ECO:0000313" key="17">
    <source>
        <dbReference type="Proteomes" id="UP001151760"/>
    </source>
</evidence>
<evidence type="ECO:0000256" key="11">
    <source>
        <dbReference type="ARBA" id="ARBA00023235"/>
    </source>
</evidence>
<evidence type="ECO:0000256" key="9">
    <source>
        <dbReference type="ARBA" id="ARBA00023029"/>
    </source>
</evidence>
<dbReference type="Gene3D" id="3.30.1490.30">
    <property type="match status" value="1"/>
</dbReference>
<dbReference type="EC" id="5.6.2.2" evidence="13"/>
<comment type="cofactor">
    <cofactor evidence="3">
        <name>Mg(2+)</name>
        <dbReference type="ChEBI" id="CHEBI:18420"/>
    </cofactor>
</comment>
<dbReference type="Gene3D" id="1.10.268.10">
    <property type="entry name" value="Topoisomerase, domain 3"/>
    <property type="match status" value="1"/>
</dbReference>
<feature type="region of interest" description="Disordered" evidence="14">
    <location>
        <begin position="1094"/>
        <end position="1167"/>
    </location>
</feature>
<dbReference type="PRINTS" id="PR00418">
    <property type="entry name" value="TPI2FAMILY"/>
</dbReference>
<dbReference type="SUPFAM" id="SSF54211">
    <property type="entry name" value="Ribosomal protein S5 domain 2-like"/>
    <property type="match status" value="1"/>
</dbReference>
<keyword evidence="8" id="KW-0460">Magnesium</keyword>
<gene>
    <name evidence="16" type="ORF">Tco_1029624</name>
</gene>
<dbReference type="SMART" id="SM00433">
    <property type="entry name" value="TOP2c"/>
    <property type="match status" value="1"/>
</dbReference>
<comment type="similarity">
    <text evidence="4 13">Belongs to the type II topoisomerase family.</text>
</comment>
<comment type="cofactor">
    <cofactor evidence="2">
        <name>Ca(2+)</name>
        <dbReference type="ChEBI" id="CHEBI:29108"/>
    </cofactor>
</comment>
<keyword evidence="5" id="KW-0479">Metal-binding</keyword>
<dbReference type="PANTHER" id="PTHR10169:SF38">
    <property type="entry name" value="DNA TOPOISOMERASE 2"/>
    <property type="match status" value="1"/>
</dbReference>
<dbReference type="InterPro" id="IPR036890">
    <property type="entry name" value="HATPase_C_sf"/>
</dbReference>
<dbReference type="Pfam" id="PF16898">
    <property type="entry name" value="TOPRIM_C"/>
    <property type="match status" value="1"/>
</dbReference>
<dbReference type="Pfam" id="PF00521">
    <property type="entry name" value="DNA_topoisoIV"/>
    <property type="match status" value="1"/>
</dbReference>
<dbReference type="Gene3D" id="3.30.565.10">
    <property type="entry name" value="Histidine kinase-like ATPase, C-terminal domain"/>
    <property type="match status" value="2"/>
</dbReference>
<keyword evidence="9 12" id="KW-0799">Topoisomerase</keyword>
<proteinExistence type="inferred from homology"/>
<evidence type="ECO:0000256" key="10">
    <source>
        <dbReference type="ARBA" id="ARBA00023125"/>
    </source>
</evidence>
<comment type="caution">
    <text evidence="16">The sequence shown here is derived from an EMBL/GenBank/DDBJ whole genome shotgun (WGS) entry which is preliminary data.</text>
</comment>
<evidence type="ECO:0000256" key="4">
    <source>
        <dbReference type="ARBA" id="ARBA00011080"/>
    </source>
</evidence>
<dbReference type="PANTHER" id="PTHR10169">
    <property type="entry name" value="DNA TOPOISOMERASE/GYRASE"/>
    <property type="match status" value="1"/>
</dbReference>
<dbReference type="PRINTS" id="PR01158">
    <property type="entry name" value="TOPISMRASEII"/>
</dbReference>
<keyword evidence="17" id="KW-1185">Reference proteome</keyword>
<accession>A0ABQ5G577</accession>
<evidence type="ECO:0000256" key="1">
    <source>
        <dbReference type="ARBA" id="ARBA00000185"/>
    </source>
</evidence>
<dbReference type="Gene3D" id="3.90.199.10">
    <property type="entry name" value="Topoisomerase II, domain 5"/>
    <property type="match status" value="1"/>
</dbReference>
<dbReference type="Gene3D" id="3.30.1360.40">
    <property type="match status" value="1"/>
</dbReference>
<comment type="function">
    <text evidence="13">Control of topological states of DNA by transient breakage and subsequent rejoining of DNA strands. Topoisomerase II makes double-strand breaks.</text>
</comment>
<dbReference type="SMART" id="SM00434">
    <property type="entry name" value="TOP4c"/>
    <property type="match status" value="1"/>
</dbReference>
<keyword evidence="7 13" id="KW-0067">ATP-binding</keyword>
<dbReference type="InterPro" id="IPR001154">
    <property type="entry name" value="TopoII_euk"/>
</dbReference>
<dbReference type="InterPro" id="IPR013506">
    <property type="entry name" value="Topo_IIA_bsu_dom2"/>
</dbReference>
<feature type="compositionally biased region" description="Polar residues" evidence="14">
    <location>
        <begin position="10"/>
        <end position="24"/>
    </location>
</feature>
<dbReference type="InterPro" id="IPR013760">
    <property type="entry name" value="Topo_IIA-like_dom_sf"/>
</dbReference>
<dbReference type="PROSITE" id="PS52040">
    <property type="entry name" value="TOPO_IIA"/>
    <property type="match status" value="1"/>
</dbReference>
<dbReference type="InterPro" id="IPR013757">
    <property type="entry name" value="Topo_IIA_A_a_sf"/>
</dbReference>
<feature type="compositionally biased region" description="Polar residues" evidence="14">
    <location>
        <begin position="1121"/>
        <end position="1137"/>
    </location>
</feature>
<evidence type="ECO:0000256" key="6">
    <source>
        <dbReference type="ARBA" id="ARBA00022741"/>
    </source>
</evidence>
<reference evidence="16" key="1">
    <citation type="journal article" date="2022" name="Int. J. Mol. Sci.">
        <title>Draft Genome of Tanacetum Coccineum: Genomic Comparison of Closely Related Tanacetum-Family Plants.</title>
        <authorList>
            <person name="Yamashiro T."/>
            <person name="Shiraishi A."/>
            <person name="Nakayama K."/>
            <person name="Satake H."/>
        </authorList>
    </citation>
    <scope>NUCLEOTIDE SEQUENCE</scope>
</reference>
<reference evidence="16" key="2">
    <citation type="submission" date="2022-01" db="EMBL/GenBank/DDBJ databases">
        <authorList>
            <person name="Yamashiro T."/>
            <person name="Shiraishi A."/>
            <person name="Satake H."/>
            <person name="Nakayama K."/>
        </authorList>
    </citation>
    <scope>NUCLEOTIDE SEQUENCE</scope>
</reference>
<dbReference type="InterPro" id="IPR013759">
    <property type="entry name" value="Topo_IIA_B_C"/>
</dbReference>
<feature type="active site" description="O-(5'-phospho-DNA)-tyrosine intermediate" evidence="12">
    <location>
        <position position="713"/>
    </location>
</feature>
<evidence type="ECO:0000256" key="13">
    <source>
        <dbReference type="RuleBase" id="RU362094"/>
    </source>
</evidence>
<dbReference type="InterPro" id="IPR031660">
    <property type="entry name" value="TOPRIM_C"/>
</dbReference>
<feature type="region of interest" description="Disordered" evidence="14">
    <location>
        <begin position="1"/>
        <end position="24"/>
    </location>
</feature>
<evidence type="ECO:0000313" key="16">
    <source>
        <dbReference type="EMBL" id="GJT70338.1"/>
    </source>
</evidence>
<feature type="compositionally biased region" description="Acidic residues" evidence="14">
    <location>
        <begin position="1138"/>
        <end position="1167"/>
    </location>
</feature>
<keyword evidence="6 13" id="KW-0547">Nucleotide-binding</keyword>